<comment type="caution">
    <text evidence="1">The sequence shown here is derived from an EMBL/GenBank/DDBJ whole genome shotgun (WGS) entry which is preliminary data.</text>
</comment>
<protein>
    <submittedName>
        <fullName evidence="1">Small RNA degrading nuclease 1</fullName>
    </submittedName>
</protein>
<dbReference type="Proteomes" id="UP000623129">
    <property type="component" value="Unassembled WGS sequence"/>
</dbReference>
<organism evidence="1 2">
    <name type="scientific">Carex littledalei</name>
    <dbReference type="NCBI Taxonomy" id="544730"/>
    <lineage>
        <taxon>Eukaryota</taxon>
        <taxon>Viridiplantae</taxon>
        <taxon>Streptophyta</taxon>
        <taxon>Embryophyta</taxon>
        <taxon>Tracheophyta</taxon>
        <taxon>Spermatophyta</taxon>
        <taxon>Magnoliopsida</taxon>
        <taxon>Liliopsida</taxon>
        <taxon>Poales</taxon>
        <taxon>Cyperaceae</taxon>
        <taxon>Cyperoideae</taxon>
        <taxon>Cariceae</taxon>
        <taxon>Carex</taxon>
        <taxon>Carex subgen. Euthyceras</taxon>
    </lineage>
</organism>
<dbReference type="GO" id="GO:0003676">
    <property type="term" value="F:nucleic acid binding"/>
    <property type="evidence" value="ECO:0007669"/>
    <property type="project" value="InterPro"/>
</dbReference>
<evidence type="ECO:0000313" key="2">
    <source>
        <dbReference type="Proteomes" id="UP000623129"/>
    </source>
</evidence>
<reference evidence="1" key="1">
    <citation type="submission" date="2020-01" db="EMBL/GenBank/DDBJ databases">
        <title>Genome sequence of Kobresia littledalei, the first chromosome-level genome in the family Cyperaceae.</title>
        <authorList>
            <person name="Qu G."/>
        </authorList>
    </citation>
    <scope>NUCLEOTIDE SEQUENCE</scope>
    <source>
        <strain evidence="1">C.B.Clarke</strain>
        <tissue evidence="1">Leaf</tissue>
    </source>
</reference>
<name>A0A833VRN7_9POAL</name>
<dbReference type="SUPFAM" id="SSF54928">
    <property type="entry name" value="RNA-binding domain, RBD"/>
    <property type="match status" value="1"/>
</dbReference>
<dbReference type="EMBL" id="SWLB01000004">
    <property type="protein sequence ID" value="KAF3338955.1"/>
    <property type="molecule type" value="Genomic_DNA"/>
</dbReference>
<sequence>MGKLLNGADKEALPDLSSKDLLVHRVPVAVPYLELTRIFPGTPEIHDRIKVKGDLYSTFVKFKNSKEAEGAYEALNGMISQKDIRVSGSGNVYATLVEFRNAKEAEKAFEDLDGDLNQYMSSTYKETLNHQLMIH</sequence>
<proteinExistence type="predicted"/>
<accession>A0A833VRN7</accession>
<gene>
    <name evidence="1" type="ORF">FCM35_KLT16426</name>
</gene>
<evidence type="ECO:0000313" key="1">
    <source>
        <dbReference type="EMBL" id="KAF3338955.1"/>
    </source>
</evidence>
<dbReference type="InterPro" id="IPR035979">
    <property type="entry name" value="RBD_domain_sf"/>
</dbReference>
<keyword evidence="2" id="KW-1185">Reference proteome</keyword>
<dbReference type="AlphaFoldDB" id="A0A833VRN7"/>